<dbReference type="GeneID" id="20530442"/>
<comment type="pathway">
    <text evidence="5">Cofactor biosynthesis; NAD(+) biosynthesis; nicotinamide D-ribonucleotide from 5-phospho-alpha-D-ribose 1-diphosphate and nicotinamide: step 1/1.</text>
</comment>
<organism evidence="10">
    <name type="scientific">Fonticula alba</name>
    <name type="common">Slime mold</name>
    <dbReference type="NCBI Taxonomy" id="691883"/>
    <lineage>
        <taxon>Eukaryota</taxon>
        <taxon>Rotosphaerida</taxon>
        <taxon>Fonticulaceae</taxon>
        <taxon>Fonticula</taxon>
    </lineage>
</organism>
<sequence length="468" mass="50283">MTFLQSILAPLLRPLGFVPVSSANLLTPGPAQDEDDPRLDHQILRHSPTFPLSVLLLTDSYKLSHPFQYPAAKRYPSTVATLSRKARTIIEQAFEKTCDPESMALVPSRLHDFGFRGCTSVEQTIIGGTAHLLNFEGTDNVSAAYFAQYALNDGHFAGVSIPATEHSVMTSFETEKAAMLHMIETFGSSIFAVVMDSLDYGRALRELLPAVAEAKVRAGGWLVVRPDSGDIVAVVMDALNIMSKVFGYTINTRGFKVITGASVIHGDGVTLPAISRLLDAMAEAGFAAQNVAFGMGAGLLQKVNRDELSLATKLCRVVLPSGAAREVMKSPIDAPGKISLPGSFAVRLDPTAAAQGVYLPVTHAREEFTGPEGVDDESLAVEGDLLQVVYDCGPVAVQHETMAATRVRLSRDWAAAAPVPPASSRPELDGHTPDAIVYQTVSPFLRAKARRVRAEQLDRLEAAYTQDA</sequence>
<dbReference type="Proteomes" id="UP000030693">
    <property type="component" value="Unassembled WGS sequence"/>
</dbReference>
<dbReference type="PANTHER" id="PTHR43816">
    <property type="entry name" value="NICOTINAMIDE PHOSPHORIBOSYLTRANSFERASE"/>
    <property type="match status" value="1"/>
</dbReference>
<dbReference type="InterPro" id="IPR041525">
    <property type="entry name" value="N/Namide_PRibTrfase"/>
</dbReference>
<evidence type="ECO:0000256" key="6">
    <source>
        <dbReference type="ARBA" id="ARBA00035024"/>
    </source>
</evidence>
<keyword evidence="8" id="KW-0732">Signal</keyword>
<name>A0A058Z0H7_FONAL</name>
<evidence type="ECO:0000256" key="7">
    <source>
        <dbReference type="ARBA" id="ARBA00035036"/>
    </source>
</evidence>
<evidence type="ECO:0000256" key="4">
    <source>
        <dbReference type="ARBA" id="ARBA00022679"/>
    </source>
</evidence>
<dbReference type="EC" id="2.4.2.12" evidence="6"/>
<dbReference type="SUPFAM" id="SSF51690">
    <property type="entry name" value="Nicotinate/Quinolinate PRTase C-terminal domain-like"/>
    <property type="match status" value="1"/>
</dbReference>
<dbReference type="Gene3D" id="3.20.20.70">
    <property type="entry name" value="Aldolase class I"/>
    <property type="match status" value="1"/>
</dbReference>
<evidence type="ECO:0000256" key="3">
    <source>
        <dbReference type="ARBA" id="ARBA00022676"/>
    </source>
</evidence>
<dbReference type="InterPro" id="IPR013785">
    <property type="entry name" value="Aldolase_TIM"/>
</dbReference>
<evidence type="ECO:0000256" key="8">
    <source>
        <dbReference type="SAM" id="SignalP"/>
    </source>
</evidence>
<evidence type="ECO:0000256" key="2">
    <source>
        <dbReference type="ARBA" id="ARBA00022642"/>
    </source>
</evidence>
<dbReference type="GO" id="GO:0047280">
    <property type="term" value="F:nicotinamide phosphoribosyltransferase activity"/>
    <property type="evidence" value="ECO:0007669"/>
    <property type="project" value="UniProtKB-EC"/>
</dbReference>
<evidence type="ECO:0000256" key="5">
    <source>
        <dbReference type="ARBA" id="ARBA00035007"/>
    </source>
</evidence>
<dbReference type="Pfam" id="PF04095">
    <property type="entry name" value="NAPRTase"/>
    <property type="match status" value="1"/>
</dbReference>
<gene>
    <name evidence="10" type="ORF">H696_05717</name>
</gene>
<dbReference type="GO" id="GO:0009435">
    <property type="term" value="P:NAD+ biosynthetic process"/>
    <property type="evidence" value="ECO:0007669"/>
    <property type="project" value="UniProtKB-UniPathway"/>
</dbReference>
<dbReference type="eggNOG" id="ENOG502QSGN">
    <property type="taxonomic scope" value="Eukaryota"/>
</dbReference>
<evidence type="ECO:0000256" key="1">
    <source>
        <dbReference type="ARBA" id="ARBA00010897"/>
    </source>
</evidence>
<keyword evidence="4" id="KW-0808">Transferase</keyword>
<dbReference type="OrthoDB" id="193380at2759"/>
<dbReference type="UniPathway" id="UPA00253"/>
<evidence type="ECO:0000259" key="9">
    <source>
        <dbReference type="Pfam" id="PF04095"/>
    </source>
</evidence>
<keyword evidence="3" id="KW-0328">Glycosyltransferase</keyword>
<protein>
    <recommendedName>
        <fullName evidence="7">Nicotinamide phosphoribosyltransferase</fullName>
        <ecNumber evidence="6">2.4.2.12</ecNumber>
    </recommendedName>
</protein>
<dbReference type="AlphaFoldDB" id="A0A058Z0H7"/>
<dbReference type="RefSeq" id="XP_009497805.1">
    <property type="nucleotide sequence ID" value="XM_009499530.1"/>
</dbReference>
<feature type="domain" description="Nicotinate/nicotinamide phosphoribosyltransferase" evidence="9">
    <location>
        <begin position="109"/>
        <end position="339"/>
    </location>
</feature>
<dbReference type="InterPro" id="IPR016471">
    <property type="entry name" value="Nicotinamide_PRibTrfase"/>
</dbReference>
<evidence type="ECO:0000313" key="11">
    <source>
        <dbReference type="Proteomes" id="UP000030693"/>
    </source>
</evidence>
<dbReference type="EMBL" id="KB932213">
    <property type="protein sequence ID" value="KCV67774.1"/>
    <property type="molecule type" value="Genomic_DNA"/>
</dbReference>
<feature type="chain" id="PRO_5001566535" description="Nicotinamide phosphoribosyltransferase" evidence="8">
    <location>
        <begin position="24"/>
        <end position="468"/>
    </location>
</feature>
<reference evidence="10" key="1">
    <citation type="submission" date="2013-04" db="EMBL/GenBank/DDBJ databases">
        <title>The Genome Sequence of Fonticula alba ATCC 38817.</title>
        <authorList>
            <consortium name="The Broad Institute Genomics Platform"/>
            <person name="Russ C."/>
            <person name="Cuomo C."/>
            <person name="Burger G."/>
            <person name="Gray M.W."/>
            <person name="Holland P.W.H."/>
            <person name="King N."/>
            <person name="Lang F.B.F."/>
            <person name="Roger A.J."/>
            <person name="Ruiz-Trillo I."/>
            <person name="Brown M."/>
            <person name="Walker B."/>
            <person name="Young S."/>
            <person name="Zeng Q."/>
            <person name="Gargeya S."/>
            <person name="Fitzgerald M."/>
            <person name="Haas B."/>
            <person name="Abouelleil A."/>
            <person name="Allen A.W."/>
            <person name="Alvarado L."/>
            <person name="Arachchi H.M."/>
            <person name="Berlin A.M."/>
            <person name="Chapman S.B."/>
            <person name="Gainer-Dewar J."/>
            <person name="Goldberg J."/>
            <person name="Griggs A."/>
            <person name="Gujja S."/>
            <person name="Hansen M."/>
            <person name="Howarth C."/>
            <person name="Imamovic A."/>
            <person name="Ireland A."/>
            <person name="Larimer J."/>
            <person name="McCowan C."/>
            <person name="Murphy C."/>
            <person name="Pearson M."/>
            <person name="Poon T.W."/>
            <person name="Priest M."/>
            <person name="Roberts A."/>
            <person name="Saif S."/>
            <person name="Shea T."/>
            <person name="Sisk P."/>
            <person name="Sykes S."/>
            <person name="Wortman J."/>
            <person name="Nusbaum C."/>
            <person name="Birren B."/>
        </authorList>
    </citation>
    <scope>NUCLEOTIDE SEQUENCE [LARGE SCALE GENOMIC DNA]</scope>
    <source>
        <strain evidence="10">ATCC 38817</strain>
    </source>
</reference>
<dbReference type="STRING" id="691883.A0A058Z0H7"/>
<evidence type="ECO:0000313" key="10">
    <source>
        <dbReference type="EMBL" id="KCV67774.1"/>
    </source>
</evidence>
<proteinExistence type="inferred from homology"/>
<dbReference type="InterPro" id="IPR036068">
    <property type="entry name" value="Nicotinate_pribotase-like_C"/>
</dbReference>
<comment type="similarity">
    <text evidence="1">Belongs to the NAPRTase family.</text>
</comment>
<keyword evidence="11" id="KW-1185">Reference proteome</keyword>
<keyword evidence="2" id="KW-0662">Pyridine nucleotide biosynthesis</keyword>
<accession>A0A058Z0H7</accession>
<dbReference type="PANTHER" id="PTHR43816:SF1">
    <property type="entry name" value="NICOTINAMIDE PHOSPHORIBOSYLTRANSFERASE"/>
    <property type="match status" value="1"/>
</dbReference>
<feature type="signal peptide" evidence="8">
    <location>
        <begin position="1"/>
        <end position="23"/>
    </location>
</feature>